<dbReference type="PANTHER" id="PTHR47032:SF1">
    <property type="entry name" value="UDP-D-XYLOSE:L-FUCOSE ALPHA-1,3-D-XYLOSYLTRANSFERASE-RELATED"/>
    <property type="match status" value="1"/>
</dbReference>
<dbReference type="GeneID" id="16077238"/>
<feature type="region of interest" description="Disordered" evidence="1">
    <location>
        <begin position="326"/>
        <end position="345"/>
    </location>
</feature>
<dbReference type="GO" id="GO:0016757">
    <property type="term" value="F:glycosyltransferase activity"/>
    <property type="evidence" value="ECO:0007669"/>
    <property type="project" value="TreeGrafter"/>
</dbReference>
<feature type="domain" description="Nucleotide-diphospho-sugar transferase" evidence="2">
    <location>
        <begin position="89"/>
        <end position="231"/>
    </location>
</feature>
<feature type="compositionally biased region" description="Low complexity" evidence="1">
    <location>
        <begin position="409"/>
        <end position="418"/>
    </location>
</feature>
<dbReference type="AlphaFoldDB" id="F2U1E0"/>
<feature type="compositionally biased region" description="Basic and acidic residues" evidence="1">
    <location>
        <begin position="48"/>
        <end position="60"/>
    </location>
</feature>
<sequence>MVKADRAGKFTCKINSTHWAPEACDDGNSKDTGGDARWAESFGQQARDQGRWARGTKSDGDGAAASRQELDSASAGASASAHPHRHPHALAHVVVLCLDDEVLDWCVDRGLRCVPFNLNMTKRRYLWQARLYLIRDCLAQGYDVLMHDADVTWFSNPLPELITTVKTHSLDLLGQRGSYPKTVSNRWGAVLCGGLIYYRATSATRLVMDVAIGLLEYHSPDDQVLINMALALLAGTRMPSSVTSTGNKVLRRLGVRPAAPLRGRTMGVELTGAVAAREQKRCARKLCYDASTDTAILVARTQTPNEEGGEHAVRVGLLGNSPYARKCSANTPARGRPNSSGEHERQRLAHCLTHNKGTEMQVKVQELRGFHVWLVKESRDATCVKEAKEAVAATAAATAASAPMHRKLQQQQQQDELE</sequence>
<protein>
    <recommendedName>
        <fullName evidence="2">Nucleotide-diphospho-sugar transferase domain-containing protein</fullName>
    </recommendedName>
</protein>
<reference evidence="3" key="1">
    <citation type="submission" date="2009-08" db="EMBL/GenBank/DDBJ databases">
        <title>Annotation of Salpingoeca rosetta.</title>
        <authorList>
            <consortium name="The Broad Institute Genome Sequencing Platform"/>
            <person name="Russ C."/>
            <person name="Cuomo C."/>
            <person name="Burger G."/>
            <person name="Gray M.W."/>
            <person name="Holland P.W.H."/>
            <person name="King N."/>
            <person name="Lang F.B.F."/>
            <person name="Roger A.J."/>
            <person name="Ruiz-Trillo I."/>
            <person name="Young S.K."/>
            <person name="Zeng Q."/>
            <person name="Gargeya S."/>
            <person name="Alvarado L."/>
            <person name="Berlin A."/>
            <person name="Chapman S.B."/>
            <person name="Chen Z."/>
            <person name="Freedman E."/>
            <person name="Gellesch M."/>
            <person name="Goldberg J."/>
            <person name="Griggs A."/>
            <person name="Gujja S."/>
            <person name="Heilman E."/>
            <person name="Heiman D."/>
            <person name="Howarth C."/>
            <person name="Mehta T."/>
            <person name="Neiman D."/>
            <person name="Pearson M."/>
            <person name="Roberts A."/>
            <person name="Saif S."/>
            <person name="Shea T."/>
            <person name="Shenoy N."/>
            <person name="Sisk P."/>
            <person name="Stolte C."/>
            <person name="Sykes S."/>
            <person name="White J."/>
            <person name="Yandava C."/>
            <person name="Haas B."/>
            <person name="Nusbaum C."/>
            <person name="Birren B."/>
        </authorList>
    </citation>
    <scope>NUCLEOTIDE SEQUENCE</scope>
    <source>
        <strain evidence="3">ATCC 50818</strain>
    </source>
</reference>
<proteinExistence type="predicted"/>
<evidence type="ECO:0000256" key="1">
    <source>
        <dbReference type="SAM" id="MobiDB-lite"/>
    </source>
</evidence>
<gene>
    <name evidence="3" type="ORF">PTSG_02163</name>
</gene>
<dbReference type="eggNOG" id="ENOG502SGR5">
    <property type="taxonomic scope" value="Eukaryota"/>
</dbReference>
<dbReference type="EMBL" id="GL832959">
    <property type="protein sequence ID" value="EGD81442.1"/>
    <property type="molecule type" value="Genomic_DNA"/>
</dbReference>
<dbReference type="KEGG" id="sre:PTSG_02163"/>
<feature type="region of interest" description="Disordered" evidence="1">
    <location>
        <begin position="394"/>
        <end position="418"/>
    </location>
</feature>
<keyword evidence="4" id="KW-1185">Reference proteome</keyword>
<dbReference type="Proteomes" id="UP000007799">
    <property type="component" value="Unassembled WGS sequence"/>
</dbReference>
<evidence type="ECO:0000259" key="2">
    <source>
        <dbReference type="Pfam" id="PF03407"/>
    </source>
</evidence>
<feature type="region of interest" description="Disordered" evidence="1">
    <location>
        <begin position="42"/>
        <end position="82"/>
    </location>
</feature>
<name>F2U1E0_SALR5</name>
<dbReference type="Pfam" id="PF03407">
    <property type="entry name" value="Nucleotid_trans"/>
    <property type="match status" value="1"/>
</dbReference>
<dbReference type="RefSeq" id="XP_004996646.1">
    <property type="nucleotide sequence ID" value="XM_004996589.1"/>
</dbReference>
<dbReference type="OrthoDB" id="206835at2759"/>
<accession>F2U1E0</accession>
<dbReference type="InterPro" id="IPR005069">
    <property type="entry name" value="Nucl-diP-sugar_transferase"/>
</dbReference>
<dbReference type="InterPro" id="IPR052636">
    <property type="entry name" value="UDP-D-xylose:L-fucose_XylT"/>
</dbReference>
<dbReference type="InParanoid" id="F2U1E0"/>
<organism evidence="3 4">
    <name type="scientific">Salpingoeca rosetta (strain ATCC 50818 / BSB-021)</name>
    <dbReference type="NCBI Taxonomy" id="946362"/>
    <lineage>
        <taxon>Eukaryota</taxon>
        <taxon>Choanoflagellata</taxon>
        <taxon>Craspedida</taxon>
        <taxon>Salpingoecidae</taxon>
        <taxon>Salpingoeca</taxon>
    </lineage>
</organism>
<evidence type="ECO:0000313" key="4">
    <source>
        <dbReference type="Proteomes" id="UP000007799"/>
    </source>
</evidence>
<evidence type="ECO:0000313" key="3">
    <source>
        <dbReference type="EMBL" id="EGD81442.1"/>
    </source>
</evidence>
<dbReference type="PANTHER" id="PTHR47032">
    <property type="entry name" value="UDP-D-XYLOSE:L-FUCOSE ALPHA-1,3-D-XYLOSYLTRANSFERASE-RELATED"/>
    <property type="match status" value="1"/>
</dbReference>
<feature type="compositionally biased region" description="Low complexity" evidence="1">
    <location>
        <begin position="72"/>
        <end position="81"/>
    </location>
</feature>
<dbReference type="GO" id="GO:0005794">
    <property type="term" value="C:Golgi apparatus"/>
    <property type="evidence" value="ECO:0007669"/>
    <property type="project" value="TreeGrafter"/>
</dbReference>